<dbReference type="GO" id="GO:0032259">
    <property type="term" value="P:methylation"/>
    <property type="evidence" value="ECO:0007669"/>
    <property type="project" value="UniProtKB-KW"/>
</dbReference>
<evidence type="ECO:0000259" key="1">
    <source>
        <dbReference type="Pfam" id="PF08241"/>
    </source>
</evidence>
<dbReference type="KEGG" id="parq:DSM112329_02702"/>
<dbReference type="InterPro" id="IPR013216">
    <property type="entry name" value="Methyltransf_11"/>
</dbReference>
<gene>
    <name evidence="2" type="ORF">DSM112329_02702</name>
</gene>
<dbReference type="Gene3D" id="3.40.50.150">
    <property type="entry name" value="Vaccinia Virus protein VP39"/>
    <property type="match status" value="1"/>
</dbReference>
<dbReference type="Pfam" id="PF08241">
    <property type="entry name" value="Methyltransf_11"/>
    <property type="match status" value="1"/>
</dbReference>
<dbReference type="InterPro" id="IPR029063">
    <property type="entry name" value="SAM-dependent_MTases_sf"/>
</dbReference>
<sequence>MASGEGLPDPVVPADAYDEAYYLEWNMGYEEWKADPGAPIHGTYSYALQRAGLAAGEVLVDVGTGRGELLALAMQRGAARAVGLEYSEAAVALAHRTLEAHGADAEVLLADARAVPLPDAVADLVTMLDVVEHLSQDELHRALCEARRILKPGGRIIAHTFPNRLIYDVTYRWQRRLVPGRRARWPKQPRGELEASMHVNEQSRGSLRKALNAAGFRDVQVGFGHMIHDTIVPEADAGARTTLHRLAAHRPTHPFGRADLWARGLA</sequence>
<feature type="domain" description="Methyltransferase type 11" evidence="1">
    <location>
        <begin position="60"/>
        <end position="157"/>
    </location>
</feature>
<dbReference type="GO" id="GO:0008757">
    <property type="term" value="F:S-adenosylmethionine-dependent methyltransferase activity"/>
    <property type="evidence" value="ECO:0007669"/>
    <property type="project" value="InterPro"/>
</dbReference>
<dbReference type="SUPFAM" id="SSF53335">
    <property type="entry name" value="S-adenosyl-L-methionine-dependent methyltransferases"/>
    <property type="match status" value="1"/>
</dbReference>
<dbReference type="PANTHER" id="PTHR43861:SF5">
    <property type="entry name" value="BLL5978 PROTEIN"/>
    <property type="match status" value="1"/>
</dbReference>
<accession>A0AAU7AW50</accession>
<name>A0AAU7AW50_9ACTN</name>
<reference evidence="2" key="1">
    <citation type="submission" date="2022-12" db="EMBL/GenBank/DDBJ databases">
        <title>Paraconexibacter alkalitolerans sp. nov. and Baekduia alba sp. nov., isolated from soil and emended description of the genera Paraconexibacter (Chun et al., 2020) and Baekduia (An et al., 2020).</title>
        <authorList>
            <person name="Vieira S."/>
            <person name="Huber K.J."/>
            <person name="Geppert A."/>
            <person name="Wolf J."/>
            <person name="Neumann-Schaal M."/>
            <person name="Muesken M."/>
            <person name="Overmann J."/>
        </authorList>
    </citation>
    <scope>NUCLEOTIDE SEQUENCE</scope>
    <source>
        <strain evidence="2">AEG42_29</strain>
    </source>
</reference>
<evidence type="ECO:0000313" key="2">
    <source>
        <dbReference type="EMBL" id="XAY05842.1"/>
    </source>
</evidence>
<dbReference type="PANTHER" id="PTHR43861">
    <property type="entry name" value="TRANS-ACONITATE 2-METHYLTRANSFERASE-RELATED"/>
    <property type="match status" value="1"/>
</dbReference>
<dbReference type="EMBL" id="CP114014">
    <property type="protein sequence ID" value="XAY05842.1"/>
    <property type="molecule type" value="Genomic_DNA"/>
</dbReference>
<keyword evidence="2" id="KW-0489">Methyltransferase</keyword>
<dbReference type="AlphaFoldDB" id="A0AAU7AW50"/>
<dbReference type="CDD" id="cd02440">
    <property type="entry name" value="AdoMet_MTases"/>
    <property type="match status" value="1"/>
</dbReference>
<organism evidence="2">
    <name type="scientific">Paraconexibacter sp. AEG42_29</name>
    <dbReference type="NCBI Taxonomy" id="2997339"/>
    <lineage>
        <taxon>Bacteria</taxon>
        <taxon>Bacillati</taxon>
        <taxon>Actinomycetota</taxon>
        <taxon>Thermoleophilia</taxon>
        <taxon>Solirubrobacterales</taxon>
        <taxon>Paraconexibacteraceae</taxon>
        <taxon>Paraconexibacter</taxon>
    </lineage>
</organism>
<dbReference type="RefSeq" id="WP_354702345.1">
    <property type="nucleotide sequence ID" value="NZ_CP114014.1"/>
</dbReference>
<protein>
    <submittedName>
        <fullName evidence="2">tRNA methyltransferase</fullName>
    </submittedName>
</protein>
<proteinExistence type="predicted"/>
<keyword evidence="2" id="KW-0808">Transferase</keyword>